<reference evidence="18" key="1">
    <citation type="submission" date="2015-07" db="EMBL/GenBank/DDBJ databases">
        <title>Complete Genome of Thermincola ferriacetica strain Z-0001T.</title>
        <authorList>
            <person name="Lusk B."/>
            <person name="Badalamenti J.P."/>
            <person name="Parameswaran P."/>
            <person name="Bond D.R."/>
            <person name="Torres C.I."/>
        </authorList>
    </citation>
    <scope>NUCLEOTIDE SEQUENCE [LARGE SCALE GENOMIC DNA]</scope>
    <source>
        <strain evidence="18">Z-0001</strain>
    </source>
</reference>
<dbReference type="UniPathway" id="UPA00109">
    <property type="reaction ID" value="UER00185"/>
</dbReference>
<comment type="catalytic activity">
    <reaction evidence="1 14 16">
        <text>(2R)-3-phosphoglycerate + ATP = (2R)-3-phospho-glyceroyl phosphate + ADP</text>
        <dbReference type="Rhea" id="RHEA:14801"/>
        <dbReference type="ChEBI" id="CHEBI:30616"/>
        <dbReference type="ChEBI" id="CHEBI:57604"/>
        <dbReference type="ChEBI" id="CHEBI:58272"/>
        <dbReference type="ChEBI" id="CHEBI:456216"/>
        <dbReference type="EC" id="2.7.2.3"/>
    </reaction>
</comment>
<dbReference type="PANTHER" id="PTHR11406:SF23">
    <property type="entry name" value="PHOSPHOGLYCERATE KINASE 1, CHLOROPLASTIC-RELATED"/>
    <property type="match status" value="1"/>
</dbReference>
<dbReference type="GO" id="GO:0004618">
    <property type="term" value="F:phosphoglycerate kinase activity"/>
    <property type="evidence" value="ECO:0007669"/>
    <property type="project" value="UniProtKB-UniRule"/>
</dbReference>
<comment type="subunit">
    <text evidence="5 14">Monomer.</text>
</comment>
<evidence type="ECO:0000256" key="8">
    <source>
        <dbReference type="ARBA" id="ARBA00022490"/>
    </source>
</evidence>
<dbReference type="RefSeq" id="WP_052217479.1">
    <property type="nucleotide sequence ID" value="NZ_LGTE01000007.1"/>
</dbReference>
<feature type="binding site" evidence="14">
    <location>
        <begin position="21"/>
        <end position="23"/>
    </location>
    <ligand>
        <name>substrate</name>
    </ligand>
</feature>
<proteinExistence type="inferred from homology"/>
<evidence type="ECO:0000256" key="11">
    <source>
        <dbReference type="ARBA" id="ARBA00022777"/>
    </source>
</evidence>
<sequence>MEVSSVKDIDVRGKRVFLRVDFNTPLDEQNNVSDDTKIRASLPTINYLLEQGAKVIIASHLGRPKGQFKPEFSLKPVAERLMQLLNRPVKLAEDCIGEKALKAVEGMQPGDIVMLENVRFHEEETKNDPSFARQLAQLADVYVNDAFGTAHRAHASTAGITEYLPGAAGFLMEKEINYMSKALESPERPLLAIIGGSKVSDKILVLENLIGKVDTILIGGGMANTFFRAMGYSMGNSLVEEDKLDVAKNTMDKARAAGVKFMLPVDLMMADKIEKNARHQLVPVDKVPDGWAAVDIGPKTAELYGREIARAKTIIWNGPMGVFEIDDFAKGTNYIAHAVAEADALTIVGGGQSVQAIRKLGLTDRISHVSTGGGASLEFLEGKELPGIKALEKKPVAVK</sequence>
<comment type="pathway">
    <text evidence="3 14">Carbohydrate degradation; glycolysis; pyruvate from D-glyceraldehyde 3-phosphate: step 2/5.</text>
</comment>
<evidence type="ECO:0000256" key="3">
    <source>
        <dbReference type="ARBA" id="ARBA00004838"/>
    </source>
</evidence>
<evidence type="ECO:0000256" key="12">
    <source>
        <dbReference type="ARBA" id="ARBA00022840"/>
    </source>
</evidence>
<evidence type="ECO:0000256" key="10">
    <source>
        <dbReference type="ARBA" id="ARBA00022741"/>
    </source>
</evidence>
<evidence type="ECO:0000256" key="5">
    <source>
        <dbReference type="ARBA" id="ARBA00011245"/>
    </source>
</evidence>
<accession>A0A0L6W3H3</accession>
<comment type="subcellular location">
    <subcellularLocation>
        <location evidence="2 14">Cytoplasm</location>
    </subcellularLocation>
</comment>
<dbReference type="GO" id="GO:0006094">
    <property type="term" value="P:gluconeogenesis"/>
    <property type="evidence" value="ECO:0007669"/>
    <property type="project" value="TreeGrafter"/>
</dbReference>
<dbReference type="PATRIC" id="fig|281456.6.peg.1482"/>
<dbReference type="EMBL" id="LGTE01000007">
    <property type="protein sequence ID" value="KNZ70011.1"/>
    <property type="molecule type" value="Genomic_DNA"/>
</dbReference>
<dbReference type="GO" id="GO:0006096">
    <property type="term" value="P:glycolytic process"/>
    <property type="evidence" value="ECO:0007669"/>
    <property type="project" value="UniProtKB-UniRule"/>
</dbReference>
<feature type="binding site" evidence="14">
    <location>
        <position position="119"/>
    </location>
    <ligand>
        <name>substrate</name>
    </ligand>
</feature>
<evidence type="ECO:0000313" key="18">
    <source>
        <dbReference type="Proteomes" id="UP000037175"/>
    </source>
</evidence>
<comment type="caution">
    <text evidence="17">The sequence shown here is derived from an EMBL/GenBank/DDBJ whole genome shotgun (WGS) entry which is preliminary data.</text>
</comment>
<evidence type="ECO:0000256" key="13">
    <source>
        <dbReference type="ARBA" id="ARBA00023152"/>
    </source>
</evidence>
<dbReference type="GO" id="GO:0005524">
    <property type="term" value="F:ATP binding"/>
    <property type="evidence" value="ECO:0007669"/>
    <property type="project" value="UniProtKB-KW"/>
</dbReference>
<keyword evidence="10 14" id="KW-0547">Nucleotide-binding</keyword>
<comment type="similarity">
    <text evidence="4 14 16">Belongs to the phosphoglycerate kinase family.</text>
</comment>
<protein>
    <recommendedName>
        <fullName evidence="7 14">Phosphoglycerate kinase</fullName>
        <ecNumber evidence="6 14">2.7.2.3</ecNumber>
    </recommendedName>
</protein>
<keyword evidence="11 14" id="KW-0418">Kinase</keyword>
<evidence type="ECO:0000256" key="16">
    <source>
        <dbReference type="RuleBase" id="RU000532"/>
    </source>
</evidence>
<dbReference type="FunFam" id="3.40.50.1260:FF:000002">
    <property type="entry name" value="Phosphoglycerate kinase"/>
    <property type="match status" value="1"/>
</dbReference>
<dbReference type="Gene3D" id="3.40.50.1260">
    <property type="entry name" value="Phosphoglycerate kinase, N-terminal domain"/>
    <property type="match status" value="2"/>
</dbReference>
<keyword evidence="9 14" id="KW-0808">Transferase</keyword>
<dbReference type="CDD" id="cd00318">
    <property type="entry name" value="Phosphoglycerate_kinase"/>
    <property type="match status" value="1"/>
</dbReference>
<feature type="binding site" evidence="14">
    <location>
        <position position="152"/>
    </location>
    <ligand>
        <name>substrate</name>
    </ligand>
</feature>
<evidence type="ECO:0000313" key="17">
    <source>
        <dbReference type="EMBL" id="KNZ70011.1"/>
    </source>
</evidence>
<dbReference type="Proteomes" id="UP000037175">
    <property type="component" value="Unassembled WGS sequence"/>
</dbReference>
<dbReference type="GO" id="GO:0005829">
    <property type="term" value="C:cytosol"/>
    <property type="evidence" value="ECO:0007669"/>
    <property type="project" value="TreeGrafter"/>
</dbReference>
<dbReference type="PANTHER" id="PTHR11406">
    <property type="entry name" value="PHOSPHOGLYCERATE KINASE"/>
    <property type="match status" value="1"/>
</dbReference>
<keyword evidence="8 14" id="KW-0963">Cytoplasm</keyword>
<dbReference type="InterPro" id="IPR036043">
    <property type="entry name" value="Phosphoglycerate_kinase_sf"/>
</dbReference>
<feature type="binding site" evidence="14">
    <location>
        <begin position="60"/>
        <end position="63"/>
    </location>
    <ligand>
        <name>substrate</name>
    </ligand>
</feature>
<name>A0A0L6W3H3_9FIRM</name>
<dbReference type="EC" id="2.7.2.3" evidence="6 14"/>
<evidence type="ECO:0000256" key="1">
    <source>
        <dbReference type="ARBA" id="ARBA00000642"/>
    </source>
</evidence>
<keyword evidence="12 14" id="KW-0067">ATP-binding</keyword>
<evidence type="ECO:0000256" key="2">
    <source>
        <dbReference type="ARBA" id="ARBA00004496"/>
    </source>
</evidence>
<evidence type="ECO:0000256" key="15">
    <source>
        <dbReference type="PIRSR" id="PIRSR000724-2"/>
    </source>
</evidence>
<evidence type="ECO:0000256" key="9">
    <source>
        <dbReference type="ARBA" id="ARBA00022679"/>
    </source>
</evidence>
<dbReference type="GO" id="GO:0043531">
    <property type="term" value="F:ADP binding"/>
    <property type="evidence" value="ECO:0007669"/>
    <property type="project" value="TreeGrafter"/>
</dbReference>
<dbReference type="InterPro" id="IPR001576">
    <property type="entry name" value="Phosphoglycerate_kinase"/>
</dbReference>
<dbReference type="AlphaFoldDB" id="A0A0L6W3H3"/>
<evidence type="ECO:0000256" key="7">
    <source>
        <dbReference type="ARBA" id="ARBA00016471"/>
    </source>
</evidence>
<keyword evidence="18" id="KW-1185">Reference proteome</keyword>
<feature type="binding site" evidence="14 15">
    <location>
        <position position="202"/>
    </location>
    <ligand>
        <name>ATP</name>
        <dbReference type="ChEBI" id="CHEBI:30616"/>
    </ligand>
</feature>
<organism evidence="17 18">
    <name type="scientific">Thermincola ferriacetica</name>
    <dbReference type="NCBI Taxonomy" id="281456"/>
    <lineage>
        <taxon>Bacteria</taxon>
        <taxon>Bacillati</taxon>
        <taxon>Bacillota</taxon>
        <taxon>Clostridia</taxon>
        <taxon>Eubacteriales</taxon>
        <taxon>Thermincolaceae</taxon>
        <taxon>Thermincola</taxon>
    </lineage>
</organism>
<dbReference type="PIRSF" id="PIRSF000724">
    <property type="entry name" value="Pgk"/>
    <property type="match status" value="1"/>
</dbReference>
<dbReference type="SUPFAM" id="SSF53748">
    <property type="entry name" value="Phosphoglycerate kinase"/>
    <property type="match status" value="1"/>
</dbReference>
<evidence type="ECO:0000256" key="4">
    <source>
        <dbReference type="ARBA" id="ARBA00008982"/>
    </source>
</evidence>
<evidence type="ECO:0000256" key="6">
    <source>
        <dbReference type="ARBA" id="ARBA00013061"/>
    </source>
</evidence>
<keyword evidence="13 14" id="KW-0324">Glycolysis</keyword>
<dbReference type="PRINTS" id="PR00477">
    <property type="entry name" value="PHGLYCKINASE"/>
</dbReference>
<evidence type="ECO:0000256" key="14">
    <source>
        <dbReference type="HAMAP-Rule" id="MF_00145"/>
    </source>
</evidence>
<dbReference type="HAMAP" id="MF_00145">
    <property type="entry name" value="Phosphoglyc_kinase"/>
    <property type="match status" value="1"/>
</dbReference>
<dbReference type="Pfam" id="PF00162">
    <property type="entry name" value="PGK"/>
    <property type="match status" value="1"/>
</dbReference>
<dbReference type="InterPro" id="IPR015824">
    <property type="entry name" value="Phosphoglycerate_kinase_N"/>
</dbReference>
<comment type="caution">
    <text evidence="14">Lacks conserved residue(s) required for the propagation of feature annotation.</text>
</comment>
<feature type="binding site" evidence="14 15">
    <location>
        <position position="324"/>
    </location>
    <ligand>
        <name>ATP</name>
        <dbReference type="ChEBI" id="CHEBI:30616"/>
    </ligand>
</feature>
<dbReference type="FunFam" id="3.40.50.1260:FF:000007">
    <property type="entry name" value="Phosphoglycerate kinase"/>
    <property type="match status" value="1"/>
</dbReference>
<gene>
    <name evidence="14" type="primary">pgk</name>
    <name evidence="17" type="ORF">Tfer_1394</name>
</gene>